<organism evidence="2 3">
    <name type="scientific">Austwickia chelonae NBRC 105200</name>
    <dbReference type="NCBI Taxonomy" id="1184607"/>
    <lineage>
        <taxon>Bacteria</taxon>
        <taxon>Bacillati</taxon>
        <taxon>Actinomycetota</taxon>
        <taxon>Actinomycetes</taxon>
        <taxon>Micrococcales</taxon>
        <taxon>Dermatophilaceae</taxon>
        <taxon>Austwickia</taxon>
    </lineage>
</organism>
<keyword evidence="3" id="KW-1185">Reference proteome</keyword>
<proteinExistence type="predicted"/>
<gene>
    <name evidence="2" type="ORF">AUCHE_04_00420</name>
</gene>
<dbReference type="STRING" id="100225.SAMN05421595_2137"/>
<evidence type="ECO:0000313" key="2">
    <source>
        <dbReference type="EMBL" id="GAB77001.1"/>
    </source>
</evidence>
<feature type="region of interest" description="Disordered" evidence="1">
    <location>
        <begin position="116"/>
        <end position="139"/>
    </location>
</feature>
<name>K6UL77_9MICO</name>
<comment type="caution">
    <text evidence="2">The sequence shown here is derived from an EMBL/GenBank/DDBJ whole genome shotgun (WGS) entry which is preliminary data.</text>
</comment>
<evidence type="ECO:0000256" key="1">
    <source>
        <dbReference type="SAM" id="MobiDB-lite"/>
    </source>
</evidence>
<sequence length="139" mass="14797">MELVFPQGVFLVGPVEPVTDFNAAVRADGSRPQQTDKDTGLPVWQVQVVDADADSTKAQRTLSVKIPARVQLVPPENKTGFPFTPVAFTGLPALPYVEETGNGRARIAWSFRAEGIETPGSAVKPTQGRPSGEPGKDAV</sequence>
<dbReference type="EMBL" id="BAGZ01000004">
    <property type="protein sequence ID" value="GAB77001.1"/>
    <property type="molecule type" value="Genomic_DNA"/>
</dbReference>
<reference evidence="2 3" key="1">
    <citation type="submission" date="2012-08" db="EMBL/GenBank/DDBJ databases">
        <title>Whole genome shotgun sequence of Austwickia chelonae NBRC 105200.</title>
        <authorList>
            <person name="Yoshida I."/>
            <person name="Hosoyama A."/>
            <person name="Tsuchikane K."/>
            <person name="Katsumata H."/>
            <person name="Ando Y."/>
            <person name="Ohji S."/>
            <person name="Hamada M."/>
            <person name="Tamura T."/>
            <person name="Yamazoe A."/>
            <person name="Yamazaki S."/>
            <person name="Fujita N."/>
        </authorList>
    </citation>
    <scope>NUCLEOTIDE SEQUENCE [LARGE SCALE GENOMIC DNA]</scope>
    <source>
        <strain evidence="2 3">NBRC 105200</strain>
    </source>
</reference>
<accession>K6UL77</accession>
<evidence type="ECO:0000313" key="3">
    <source>
        <dbReference type="Proteomes" id="UP000008495"/>
    </source>
</evidence>
<evidence type="ECO:0008006" key="4">
    <source>
        <dbReference type="Google" id="ProtNLM"/>
    </source>
</evidence>
<dbReference type="AlphaFoldDB" id="K6UL77"/>
<dbReference type="eggNOG" id="ENOG50332KG">
    <property type="taxonomic scope" value="Bacteria"/>
</dbReference>
<dbReference type="RefSeq" id="WP_006501752.1">
    <property type="nucleotide sequence ID" value="NZ_BAGZ01000004.1"/>
</dbReference>
<dbReference type="Proteomes" id="UP000008495">
    <property type="component" value="Unassembled WGS sequence"/>
</dbReference>
<protein>
    <recommendedName>
        <fullName evidence="4">Plasmid replication, integration and excision activator</fullName>
    </recommendedName>
</protein>